<dbReference type="EMBL" id="JAVIJP010000032">
    <property type="protein sequence ID" value="KAL3632739.1"/>
    <property type="molecule type" value="Genomic_DNA"/>
</dbReference>
<reference evidence="3" key="1">
    <citation type="journal article" date="2024" name="IScience">
        <title>Strigolactones Initiate the Formation of Haustorium-like Structures in Castilleja.</title>
        <authorList>
            <person name="Buerger M."/>
            <person name="Peterson D."/>
            <person name="Chory J."/>
        </authorList>
    </citation>
    <scope>NUCLEOTIDE SEQUENCE [LARGE SCALE GENOMIC DNA]</scope>
</reference>
<dbReference type="Proteomes" id="UP001632038">
    <property type="component" value="Unassembled WGS sequence"/>
</dbReference>
<sequence>MCNYEHQDDVPFFCSSTHGIGDTPSLKPDTNSQLHLTNGERPSILMFFMQISSNGAPSMPPNNGAFLESILTTLLINIPLTFGNALGSQFSSGWSSAPLLNLIGTLTLSIIILRMVMFVIYPPLPLSVLIRTPDAESLTYKSSTKTFLIPPDISLPIPIPEHVGVVPETRLMVMFTLGFAMFMPYWSQPLFTATRSSPLSI</sequence>
<name>A0ABD3CU95_9LAMI</name>
<comment type="caution">
    <text evidence="2">The sequence shown here is derived from an EMBL/GenBank/DDBJ whole genome shotgun (WGS) entry which is preliminary data.</text>
</comment>
<keyword evidence="1" id="KW-0472">Membrane</keyword>
<feature type="transmembrane region" description="Helical" evidence="1">
    <location>
        <begin position="65"/>
        <end position="87"/>
    </location>
</feature>
<proteinExistence type="predicted"/>
<keyword evidence="1" id="KW-1133">Transmembrane helix</keyword>
<keyword evidence="3" id="KW-1185">Reference proteome</keyword>
<evidence type="ECO:0008006" key="4">
    <source>
        <dbReference type="Google" id="ProtNLM"/>
    </source>
</evidence>
<organism evidence="2 3">
    <name type="scientific">Castilleja foliolosa</name>
    <dbReference type="NCBI Taxonomy" id="1961234"/>
    <lineage>
        <taxon>Eukaryota</taxon>
        <taxon>Viridiplantae</taxon>
        <taxon>Streptophyta</taxon>
        <taxon>Embryophyta</taxon>
        <taxon>Tracheophyta</taxon>
        <taxon>Spermatophyta</taxon>
        <taxon>Magnoliopsida</taxon>
        <taxon>eudicotyledons</taxon>
        <taxon>Gunneridae</taxon>
        <taxon>Pentapetalae</taxon>
        <taxon>asterids</taxon>
        <taxon>lamiids</taxon>
        <taxon>Lamiales</taxon>
        <taxon>Orobanchaceae</taxon>
        <taxon>Pedicularideae</taxon>
        <taxon>Castillejinae</taxon>
        <taxon>Castilleja</taxon>
    </lineage>
</organism>
<dbReference type="AlphaFoldDB" id="A0ABD3CU95"/>
<gene>
    <name evidence="2" type="ORF">CASFOL_025723</name>
</gene>
<evidence type="ECO:0000313" key="2">
    <source>
        <dbReference type="EMBL" id="KAL3632739.1"/>
    </source>
</evidence>
<evidence type="ECO:0000313" key="3">
    <source>
        <dbReference type="Proteomes" id="UP001632038"/>
    </source>
</evidence>
<protein>
    <recommendedName>
        <fullName evidence="4">NADH:ubiquinone reductase (H(+)-translocating)</fullName>
    </recommendedName>
</protein>
<evidence type="ECO:0000256" key="1">
    <source>
        <dbReference type="SAM" id="Phobius"/>
    </source>
</evidence>
<keyword evidence="1" id="KW-0812">Transmembrane</keyword>
<accession>A0ABD3CU95</accession>
<feature type="transmembrane region" description="Helical" evidence="1">
    <location>
        <begin position="99"/>
        <end position="121"/>
    </location>
</feature>